<dbReference type="InterPro" id="IPR027365">
    <property type="entry name" value="GNAT_acetyltra_YdfB-like"/>
</dbReference>
<evidence type="ECO:0000313" key="3">
    <source>
        <dbReference type="Proteomes" id="UP000654345"/>
    </source>
</evidence>
<feature type="domain" description="N-acetyltransferase" evidence="1">
    <location>
        <begin position="94"/>
        <end position="231"/>
    </location>
</feature>
<dbReference type="Pfam" id="PF12746">
    <property type="entry name" value="GNAT_acetyltran"/>
    <property type="match status" value="1"/>
</dbReference>
<dbReference type="Gene3D" id="3.40.630.30">
    <property type="match status" value="1"/>
</dbReference>
<dbReference type="PROSITE" id="PS51186">
    <property type="entry name" value="GNAT"/>
    <property type="match status" value="1"/>
</dbReference>
<organism evidence="2 3">
    <name type="scientific">Ktedonobacter robiniae</name>
    <dbReference type="NCBI Taxonomy" id="2778365"/>
    <lineage>
        <taxon>Bacteria</taxon>
        <taxon>Bacillati</taxon>
        <taxon>Chloroflexota</taxon>
        <taxon>Ktedonobacteria</taxon>
        <taxon>Ktedonobacterales</taxon>
        <taxon>Ktedonobacteraceae</taxon>
        <taxon>Ktedonobacter</taxon>
    </lineage>
</organism>
<reference evidence="2 3" key="1">
    <citation type="journal article" date="2021" name="Int. J. Syst. Evol. Microbiol.">
        <title>Reticulibacter mediterranei gen. nov., sp. nov., within the new family Reticulibacteraceae fam. nov., and Ktedonospora formicarum gen. nov., sp. nov., Ktedonobacter robiniae sp. nov., Dictyobacter formicarum sp. nov. and Dictyobacter arantiisoli sp. nov., belonging to the class Ktedonobacteria.</title>
        <authorList>
            <person name="Yabe S."/>
            <person name="Zheng Y."/>
            <person name="Wang C.M."/>
            <person name="Sakai Y."/>
            <person name="Abe K."/>
            <person name="Yokota A."/>
            <person name="Donadio S."/>
            <person name="Cavaletti L."/>
            <person name="Monciardini P."/>
        </authorList>
    </citation>
    <scope>NUCLEOTIDE SEQUENCE [LARGE SCALE GENOMIC DNA]</scope>
    <source>
        <strain evidence="2 3">SOSP1-30</strain>
    </source>
</reference>
<sequence length="231" mass="25847">MLDTHALLRRHLEAVWYIQIPPLTQTHTIVPAPYQPPWHLCIATLQPTNEQFYIWRSDVTPQQGEQLLQHARQLQAATEVEAVLQGVSVSREVALVQTATPAMDLAEARRLARRISPDERHIIATFLPEDVDYFSAPQQQPVFGVVEHDRLVSVAHSSRRTPDACELGVETLPEARRKGYALAATLLWAEAITQEGLLPIYSALANNHASLRLAHNAGYLPFAYALQLTLT</sequence>
<keyword evidence="3" id="KW-1185">Reference proteome</keyword>
<dbReference type="Proteomes" id="UP000654345">
    <property type="component" value="Unassembled WGS sequence"/>
</dbReference>
<evidence type="ECO:0000259" key="1">
    <source>
        <dbReference type="PROSITE" id="PS51186"/>
    </source>
</evidence>
<protein>
    <recommendedName>
        <fullName evidence="1">N-acetyltransferase domain-containing protein</fullName>
    </recommendedName>
</protein>
<comment type="caution">
    <text evidence="2">The sequence shown here is derived from an EMBL/GenBank/DDBJ whole genome shotgun (WGS) entry which is preliminary data.</text>
</comment>
<proteinExistence type="predicted"/>
<dbReference type="RefSeq" id="WP_201369315.1">
    <property type="nucleotide sequence ID" value="NZ_BNJG01000001.1"/>
</dbReference>
<gene>
    <name evidence="2" type="ORF">KSB_08790</name>
</gene>
<dbReference type="InterPro" id="IPR000182">
    <property type="entry name" value="GNAT_dom"/>
</dbReference>
<dbReference type="SUPFAM" id="SSF55729">
    <property type="entry name" value="Acyl-CoA N-acyltransferases (Nat)"/>
    <property type="match status" value="1"/>
</dbReference>
<name>A0ABQ3UI63_9CHLR</name>
<dbReference type="EMBL" id="BNJG01000001">
    <property type="protein sequence ID" value="GHO52404.1"/>
    <property type="molecule type" value="Genomic_DNA"/>
</dbReference>
<dbReference type="InterPro" id="IPR016181">
    <property type="entry name" value="Acyl_CoA_acyltransferase"/>
</dbReference>
<evidence type="ECO:0000313" key="2">
    <source>
        <dbReference type="EMBL" id="GHO52404.1"/>
    </source>
</evidence>
<accession>A0ABQ3UI63</accession>